<comment type="caution">
    <text evidence="1">The sequence shown here is derived from an EMBL/GenBank/DDBJ whole genome shotgun (WGS) entry which is preliminary data.</text>
</comment>
<name>A0ACB5SC54_9PEZI</name>
<evidence type="ECO:0000313" key="1">
    <source>
        <dbReference type="EMBL" id="GME34630.1"/>
    </source>
</evidence>
<protein>
    <submittedName>
        <fullName evidence="1">Nucleoside-diphosphate-sugar epimerase</fullName>
    </submittedName>
</protein>
<accession>A0ACB5SC54</accession>
<sequence length="374" mass="40598">MVKIFAIGVTGWIGGDAVHRIATAHPEYDWTILVRSDAKAAEAATYGLPPSTRFVIGDYDSRNLLATEAAAADIVINWANSDEAAGVGVLLEGLKTKKEPGYFIHLSGAAILAWDDQVSGKYGEESPKVYDDWDGLEEVTSLPDAAMHRPVEKIVLEAGDEVRTAIVSPPWIYGRSRASPVEHSVATTTISMFQAHGKGIRVGQGMARWGTVHIHDLSEVFLRLVEEAVKGGGAATWGRQGYYFVESGDVALALSYLYTAFVDCAPGIYETQGPKGLRTAIPIIGGNFTGPRMNGKILNLGADWGTTDIQTGIFSADTRYQLQTDNGANIFIRTSGPEQPNGDLHLRAVLETGDRKYYWLNNVVGKIQRAFHML</sequence>
<proteinExistence type="predicted"/>
<keyword evidence="2" id="KW-1185">Reference proteome</keyword>
<reference evidence="1" key="1">
    <citation type="submission" date="2024-09" db="EMBL/GenBank/DDBJ databases">
        <title>Draft Genome Sequences of Neofusicoccum parvum.</title>
        <authorList>
            <person name="Ashida A."/>
            <person name="Camagna M."/>
            <person name="Tanaka A."/>
            <person name="Takemoto D."/>
        </authorList>
    </citation>
    <scope>NUCLEOTIDE SEQUENCE</scope>
    <source>
        <strain evidence="1">PPO83</strain>
    </source>
</reference>
<evidence type="ECO:0000313" key="2">
    <source>
        <dbReference type="Proteomes" id="UP001165186"/>
    </source>
</evidence>
<organism evidence="1 2">
    <name type="scientific">Neofusicoccum parvum</name>
    <dbReference type="NCBI Taxonomy" id="310453"/>
    <lineage>
        <taxon>Eukaryota</taxon>
        <taxon>Fungi</taxon>
        <taxon>Dikarya</taxon>
        <taxon>Ascomycota</taxon>
        <taxon>Pezizomycotina</taxon>
        <taxon>Dothideomycetes</taxon>
        <taxon>Dothideomycetes incertae sedis</taxon>
        <taxon>Botryosphaeriales</taxon>
        <taxon>Botryosphaeriaceae</taxon>
        <taxon>Neofusicoccum</taxon>
    </lineage>
</organism>
<gene>
    <name evidence="1" type="primary">g2779</name>
    <name evidence="1" type="ORF">NpPPO83_00002779</name>
</gene>
<dbReference type="EMBL" id="BSXG01000254">
    <property type="protein sequence ID" value="GME34630.1"/>
    <property type="molecule type" value="Genomic_DNA"/>
</dbReference>
<dbReference type="Proteomes" id="UP001165186">
    <property type="component" value="Unassembled WGS sequence"/>
</dbReference>